<feature type="domain" description="Rhodopsin" evidence="3">
    <location>
        <begin position="25"/>
        <end position="248"/>
    </location>
</feature>
<dbReference type="Pfam" id="PF06985">
    <property type="entry name" value="HET"/>
    <property type="match status" value="1"/>
</dbReference>
<dbReference type="PANTHER" id="PTHR24148:SF73">
    <property type="entry name" value="HET DOMAIN PROTEIN (AFU_ORTHOLOGUE AFUA_8G01020)"/>
    <property type="match status" value="1"/>
</dbReference>
<evidence type="ECO:0000259" key="3">
    <source>
        <dbReference type="Pfam" id="PF20684"/>
    </source>
</evidence>
<organism evidence="4 5">
    <name type="scientific">Fusarium duplospermum</name>
    <dbReference type="NCBI Taxonomy" id="1325734"/>
    <lineage>
        <taxon>Eukaryota</taxon>
        <taxon>Fungi</taxon>
        <taxon>Dikarya</taxon>
        <taxon>Ascomycota</taxon>
        <taxon>Pezizomycotina</taxon>
        <taxon>Sordariomycetes</taxon>
        <taxon>Hypocreomycetidae</taxon>
        <taxon>Hypocreales</taxon>
        <taxon>Nectriaceae</taxon>
        <taxon>Fusarium</taxon>
        <taxon>Fusarium solani species complex</taxon>
    </lineage>
</organism>
<proteinExistence type="predicted"/>
<dbReference type="InterPro" id="IPR049326">
    <property type="entry name" value="Rhodopsin_dom_fungi"/>
</dbReference>
<keyword evidence="1" id="KW-0472">Membrane</keyword>
<evidence type="ECO:0000313" key="4">
    <source>
        <dbReference type="EMBL" id="RSL42984.1"/>
    </source>
</evidence>
<protein>
    <submittedName>
        <fullName evidence="4">Uncharacterized protein</fullName>
    </submittedName>
</protein>
<comment type="caution">
    <text evidence="4">The sequence shown here is derived from an EMBL/GenBank/DDBJ whole genome shotgun (WGS) entry which is preliminary data.</text>
</comment>
<reference evidence="4 5" key="1">
    <citation type="submission" date="2017-06" db="EMBL/GenBank/DDBJ databases">
        <title>Comparative genomic analysis of Ambrosia Fusariam Clade fungi.</title>
        <authorList>
            <person name="Stajich J.E."/>
            <person name="Carrillo J."/>
            <person name="Kijimoto T."/>
            <person name="Eskalen A."/>
            <person name="O'Donnell K."/>
            <person name="Kasson M."/>
        </authorList>
    </citation>
    <scope>NUCLEOTIDE SEQUENCE [LARGE SCALE GENOMIC DNA]</scope>
    <source>
        <strain evidence="4 5">NRRL62584</strain>
    </source>
</reference>
<feature type="transmembrane region" description="Helical" evidence="1">
    <location>
        <begin position="111"/>
        <end position="129"/>
    </location>
</feature>
<keyword evidence="1" id="KW-1133">Transmembrane helix</keyword>
<evidence type="ECO:0000313" key="5">
    <source>
        <dbReference type="Proteomes" id="UP000288168"/>
    </source>
</evidence>
<feature type="transmembrane region" description="Helical" evidence="1">
    <location>
        <begin position="73"/>
        <end position="99"/>
    </location>
</feature>
<feature type="transmembrane region" description="Helical" evidence="1">
    <location>
        <begin position="6"/>
        <end position="29"/>
    </location>
</feature>
<name>A0A428NQA0_9HYPO</name>
<dbReference type="Proteomes" id="UP000288168">
    <property type="component" value="Unassembled WGS sequence"/>
</dbReference>
<evidence type="ECO:0000256" key="1">
    <source>
        <dbReference type="SAM" id="Phobius"/>
    </source>
</evidence>
<dbReference type="Pfam" id="PF20684">
    <property type="entry name" value="Fung_rhodopsin"/>
    <property type="match status" value="1"/>
</dbReference>
<keyword evidence="1" id="KW-0812">Transmembrane</keyword>
<evidence type="ECO:0000259" key="2">
    <source>
        <dbReference type="Pfam" id="PF06985"/>
    </source>
</evidence>
<accession>A0A428NQA0</accession>
<keyword evidence="5" id="KW-1185">Reference proteome</keyword>
<dbReference type="AlphaFoldDB" id="A0A428NQA0"/>
<dbReference type="PANTHER" id="PTHR24148">
    <property type="entry name" value="ANKYRIN REPEAT DOMAIN-CONTAINING PROTEIN 39 HOMOLOG-RELATED"/>
    <property type="match status" value="1"/>
</dbReference>
<dbReference type="OrthoDB" id="2157530at2759"/>
<feature type="transmembrane region" description="Helical" evidence="1">
    <location>
        <begin position="41"/>
        <end position="61"/>
    </location>
</feature>
<sequence>MSSEVPTLIGVSSMLLALVTMFVTIRFFVRSVLLRSLDWDDALVLLSWCLLMVLLSTVIGMTKVGLGSYVDTLGVVISLAYVWGFVTVKMSFAVLYLSLLPGTIYRRLNQVLLVLLLAQGLEESLVVIFRCNPVTKAWNFSKKGHCLDLRPFYYTSFGIKLVTDIVLFAQPIPMVWRMQLSRTKKIGVVLMLSLGLFVCVISIVRVTYISVLNTDVTRAVVSSLLWSEVEVSALVLCACIPSLRPFLRCFPRVNKALGLSSGEDSNMRLTQNCLEAIKSLRYKDRERVTWIDAVCIDQPSIVERGHQVAIMPSIYRQAKKVIVYLGECTADSSLAMEYLKSHEFINDDAPSFSPSHSQLALGRLLSRAWFSRLWVLQEIFMSASAEVICGNKSIPWACFRRLAKWNPQNSLQKIPLVMSINSYRSTQAPSIQDFFRLLCNTRDCGCKDPRDRIFALFSMGPKDLHKNLNIDYTDSTETVFTNAAIYLINFIGLDALCGVEEWGDSTSLPSWAPDWRIPVNSTPMMDLVDEAGGERHDQLFRFVKSPEKPQQTVLQTLGYHFADAVGVGDVFLPDRSNFGDAIRQGWKDFASWHGDHCCPSCHGALGVSCPNDMMMSVHVPKLQSVTHRQTFFRTLYMDAKNAISWVWKRIEVLRGGSDVDIEGREGPINQSETQTVHLEEMVDAWEKLNQELSCEKFPFTKRKRLYSCCTGRRLCMVRESLSPDPFATGSTRAFVGLLPSQTQRHDKIFILRGARCPFVLRREHDHFIVVGPCFVWEAMDRRHPRARFQKIDIW</sequence>
<dbReference type="InterPro" id="IPR052895">
    <property type="entry name" value="HetReg/Transcr_Mod"/>
</dbReference>
<gene>
    <name evidence="4" type="ORF">CEP54_015274</name>
</gene>
<feature type="domain" description="Heterokaryon incompatibility" evidence="2">
    <location>
        <begin position="265"/>
        <end position="378"/>
    </location>
</feature>
<feature type="transmembrane region" description="Helical" evidence="1">
    <location>
        <begin position="188"/>
        <end position="211"/>
    </location>
</feature>
<dbReference type="InterPro" id="IPR010730">
    <property type="entry name" value="HET"/>
</dbReference>
<dbReference type="EMBL" id="NKCI01000341">
    <property type="protein sequence ID" value="RSL42984.1"/>
    <property type="molecule type" value="Genomic_DNA"/>
</dbReference>